<keyword evidence="1" id="KW-0472">Membrane</keyword>
<keyword evidence="1" id="KW-0812">Transmembrane</keyword>
<dbReference type="Pfam" id="PF19953">
    <property type="entry name" value="EACC1"/>
    <property type="match status" value="1"/>
</dbReference>
<keyword evidence="1" id="KW-1133">Transmembrane helix</keyword>
<dbReference type="InterPro" id="IPR045428">
    <property type="entry name" value="EACC1"/>
</dbReference>
<keyword evidence="3" id="KW-1185">Reference proteome</keyword>
<name>A0A919RN21_9ACTN</name>
<organism evidence="2 3">
    <name type="scientific">Sinosporangium siamense</name>
    <dbReference type="NCBI Taxonomy" id="1367973"/>
    <lineage>
        <taxon>Bacteria</taxon>
        <taxon>Bacillati</taxon>
        <taxon>Actinomycetota</taxon>
        <taxon>Actinomycetes</taxon>
        <taxon>Streptosporangiales</taxon>
        <taxon>Streptosporangiaceae</taxon>
        <taxon>Sinosporangium</taxon>
    </lineage>
</organism>
<dbReference type="RefSeq" id="WP_373870220.1">
    <property type="nucleotide sequence ID" value="NZ_BOOW01000038.1"/>
</dbReference>
<protein>
    <submittedName>
        <fullName evidence="2">Uncharacterized protein</fullName>
    </submittedName>
</protein>
<evidence type="ECO:0000313" key="2">
    <source>
        <dbReference type="EMBL" id="GII95870.1"/>
    </source>
</evidence>
<proteinExistence type="predicted"/>
<reference evidence="2" key="1">
    <citation type="submission" date="2021-01" db="EMBL/GenBank/DDBJ databases">
        <title>Whole genome shotgun sequence of Sinosporangium siamense NBRC 109515.</title>
        <authorList>
            <person name="Komaki H."/>
            <person name="Tamura T."/>
        </authorList>
    </citation>
    <scope>NUCLEOTIDE SEQUENCE</scope>
    <source>
        <strain evidence="2">NBRC 109515</strain>
    </source>
</reference>
<accession>A0A919RN21</accession>
<evidence type="ECO:0000313" key="3">
    <source>
        <dbReference type="Proteomes" id="UP000606172"/>
    </source>
</evidence>
<dbReference type="Proteomes" id="UP000606172">
    <property type="component" value="Unassembled WGS sequence"/>
</dbReference>
<dbReference type="EMBL" id="BOOW01000038">
    <property type="protein sequence ID" value="GII95870.1"/>
    <property type="molecule type" value="Genomic_DNA"/>
</dbReference>
<feature type="transmembrane region" description="Helical" evidence="1">
    <location>
        <begin position="6"/>
        <end position="27"/>
    </location>
</feature>
<evidence type="ECO:0000256" key="1">
    <source>
        <dbReference type="SAM" id="Phobius"/>
    </source>
</evidence>
<comment type="caution">
    <text evidence="2">The sequence shown here is derived from an EMBL/GenBank/DDBJ whole genome shotgun (WGS) entry which is preliminary data.</text>
</comment>
<dbReference type="AlphaFoldDB" id="A0A919RN21"/>
<gene>
    <name evidence="2" type="ORF">Ssi02_61010</name>
</gene>
<sequence>MEAGEAIVLLLAGGSVANVAFAAYSAWRHARRHNRDVAATVRANDGREIKLTRDHLKDPDMLRELISRHVKNGDVRASAS</sequence>